<evidence type="ECO:0000313" key="4">
    <source>
        <dbReference type="Proteomes" id="UP000197138"/>
    </source>
</evidence>
<gene>
    <name evidence="2" type="ORF">CDL15_Pgr016326</name>
    <name evidence="3" type="ORF">CRG98_035465</name>
</gene>
<evidence type="ECO:0000313" key="5">
    <source>
        <dbReference type="Proteomes" id="UP000233551"/>
    </source>
</evidence>
<evidence type="ECO:0000313" key="2">
    <source>
        <dbReference type="EMBL" id="OWM68126.1"/>
    </source>
</evidence>
<comment type="caution">
    <text evidence="2">The sequence shown here is derived from an EMBL/GenBank/DDBJ whole genome shotgun (WGS) entry which is preliminary data.</text>
</comment>
<proteinExistence type="predicted"/>
<feature type="region of interest" description="Disordered" evidence="1">
    <location>
        <begin position="91"/>
        <end position="139"/>
    </location>
</feature>
<dbReference type="Proteomes" id="UP000233551">
    <property type="component" value="Unassembled WGS sequence"/>
</dbReference>
<name>A0A218W655_PUNGR</name>
<dbReference type="AlphaFoldDB" id="A0A218W655"/>
<keyword evidence="5" id="KW-1185">Reference proteome</keyword>
<reference evidence="4" key="1">
    <citation type="journal article" date="2017" name="Plant J.">
        <title>The pomegranate (Punica granatum L.) genome and the genomics of punicalagin biosynthesis.</title>
        <authorList>
            <person name="Qin G."/>
            <person name="Xu C."/>
            <person name="Ming R."/>
            <person name="Tang H."/>
            <person name="Guyot R."/>
            <person name="Kramer E.M."/>
            <person name="Hu Y."/>
            <person name="Yi X."/>
            <person name="Qi Y."/>
            <person name="Xu X."/>
            <person name="Gao Z."/>
            <person name="Pan H."/>
            <person name="Jian J."/>
            <person name="Tian Y."/>
            <person name="Yue Z."/>
            <person name="Xu Y."/>
        </authorList>
    </citation>
    <scope>NUCLEOTIDE SEQUENCE [LARGE SCALE GENOMIC DNA]</scope>
    <source>
        <strain evidence="4">cv. Dabenzi</strain>
    </source>
</reference>
<dbReference type="Proteomes" id="UP000197138">
    <property type="component" value="Unassembled WGS sequence"/>
</dbReference>
<evidence type="ECO:0000313" key="3">
    <source>
        <dbReference type="EMBL" id="PKI44121.1"/>
    </source>
</evidence>
<evidence type="ECO:0000256" key="1">
    <source>
        <dbReference type="SAM" id="MobiDB-lite"/>
    </source>
</evidence>
<reference evidence="3 5" key="3">
    <citation type="submission" date="2017-11" db="EMBL/GenBank/DDBJ databases">
        <title>De-novo sequencing of pomegranate (Punica granatum L.) genome.</title>
        <authorList>
            <person name="Akparov Z."/>
            <person name="Amiraslanov A."/>
            <person name="Hajiyeva S."/>
            <person name="Abbasov M."/>
            <person name="Kaur K."/>
            <person name="Hamwieh A."/>
            <person name="Solovyev V."/>
            <person name="Salamov A."/>
            <person name="Braich B."/>
            <person name="Kosarev P."/>
            <person name="Mahmoud A."/>
            <person name="Hajiyev E."/>
            <person name="Babayeva S."/>
            <person name="Izzatullayeva V."/>
            <person name="Mammadov A."/>
            <person name="Mammadov A."/>
            <person name="Sharifova S."/>
            <person name="Ojaghi J."/>
            <person name="Eynullazada K."/>
            <person name="Bayramov B."/>
            <person name="Abdulazimova A."/>
            <person name="Shahmuradov I."/>
        </authorList>
    </citation>
    <scope>NUCLEOTIDE SEQUENCE [LARGE SCALE GENOMIC DNA]</scope>
    <source>
        <strain evidence="3">AG2017</strain>
        <strain evidence="5">cv. AG2017</strain>
        <tissue evidence="3">Leaf</tissue>
    </source>
</reference>
<reference evidence="2" key="2">
    <citation type="submission" date="2017-06" db="EMBL/GenBank/DDBJ databases">
        <title>The pomegranate genome and the genomics of punicalagin biosynthesis.</title>
        <authorList>
            <person name="Xu C."/>
        </authorList>
    </citation>
    <scope>NUCLEOTIDE SEQUENCE [LARGE SCALE GENOMIC DNA]</scope>
    <source>
        <tissue evidence="2">Fresh leaf</tissue>
    </source>
</reference>
<sequence length="139" mass="16259">MDRIRKELRLVRCKKEGLREAFKLQYKEMEEHFNSITKNLDGKLDILEEKDKELGSVERRLEELRNVCTEKVKEKELSLMETQLEEFEAMLASPSSRMSSLSTEGDAAKEEAAATVRVRIRPKKKKRSEEEGERERDLG</sequence>
<dbReference type="EMBL" id="PGOL01002944">
    <property type="protein sequence ID" value="PKI44121.1"/>
    <property type="molecule type" value="Genomic_DNA"/>
</dbReference>
<dbReference type="EMBL" id="MTKT01005171">
    <property type="protein sequence ID" value="OWM68126.1"/>
    <property type="molecule type" value="Genomic_DNA"/>
</dbReference>
<organism evidence="2 4">
    <name type="scientific">Punica granatum</name>
    <name type="common">Pomegranate</name>
    <dbReference type="NCBI Taxonomy" id="22663"/>
    <lineage>
        <taxon>Eukaryota</taxon>
        <taxon>Viridiplantae</taxon>
        <taxon>Streptophyta</taxon>
        <taxon>Embryophyta</taxon>
        <taxon>Tracheophyta</taxon>
        <taxon>Spermatophyta</taxon>
        <taxon>Magnoliopsida</taxon>
        <taxon>eudicotyledons</taxon>
        <taxon>Gunneridae</taxon>
        <taxon>Pentapetalae</taxon>
        <taxon>rosids</taxon>
        <taxon>malvids</taxon>
        <taxon>Myrtales</taxon>
        <taxon>Lythraceae</taxon>
        <taxon>Punica</taxon>
    </lineage>
</organism>
<accession>A0A218W655</accession>
<protein>
    <submittedName>
        <fullName evidence="2">Uncharacterized protein</fullName>
    </submittedName>
</protein>
<feature type="compositionally biased region" description="Low complexity" evidence="1">
    <location>
        <begin position="91"/>
        <end position="102"/>
    </location>
</feature>
<feature type="compositionally biased region" description="Basic and acidic residues" evidence="1">
    <location>
        <begin position="127"/>
        <end position="139"/>
    </location>
</feature>